<evidence type="ECO:0000256" key="3">
    <source>
        <dbReference type="ARBA" id="ARBA00012211"/>
    </source>
</evidence>
<dbReference type="InterPro" id="IPR013221">
    <property type="entry name" value="Mur_ligase_cen"/>
</dbReference>
<dbReference type="AlphaFoldDB" id="A0A0G0BRJ1"/>
<dbReference type="InterPro" id="IPR050061">
    <property type="entry name" value="MurCDEF_pg_biosynth"/>
</dbReference>
<evidence type="ECO:0000256" key="10">
    <source>
        <dbReference type="ARBA" id="ARBA00022984"/>
    </source>
</evidence>
<proteinExistence type="inferred from homology"/>
<keyword evidence="7 14" id="KW-0547">Nucleotide-binding</keyword>
<comment type="similarity">
    <text evidence="14">Belongs to the MurCDEF family.</text>
</comment>
<accession>A0A0G0BRJ1</accession>
<evidence type="ECO:0000256" key="14">
    <source>
        <dbReference type="HAMAP-Rule" id="MF_00046"/>
    </source>
</evidence>
<sequence length="460" mass="52065">MQDLDLSKINNVHFIGIGGIGVSAVARMMKAMGKNVTGQDMQDGEIVEELKKLDIDIKVGHQSYEAIPEDTDLVVYTVAIETYDKELFDKIKNKEVGLPYLSYVKKFIAKSYPEMLGIISKDKYTIAVCGTHGKTTTTGMLAQIFKDASLDPTVIVGSLLKDKEGNRTNFIGGTPNRADGQEYFIVEACEYRRSFLKINPNILVITNIDEDHLDYYKDIEDIKSAFHEMAMKVPSDGFIVCNVNDDNIKDVVKDINARVIDWQDYFDANLKLKIPGVHNKKNAAASIATGEICGIEKENGRKYIAEFSGTWRRFEFKGELPNGVLVYDDYAHHPKEITSTLEGFRELYKKEDNWKITVIFQPHLFSRTKLLLNDFAQSFKDADQVMLLPIYYAREVDDGSISSEILELEINKYTDNAEAFPDFKSLEKNLFIRLENMDDKNIVVTMGAGEAFKIGETILK</sequence>
<evidence type="ECO:0000259" key="16">
    <source>
        <dbReference type="Pfam" id="PF02875"/>
    </source>
</evidence>
<evidence type="ECO:0000256" key="2">
    <source>
        <dbReference type="ARBA" id="ARBA00004752"/>
    </source>
</evidence>
<evidence type="ECO:0000256" key="1">
    <source>
        <dbReference type="ARBA" id="ARBA00004496"/>
    </source>
</evidence>
<comment type="pathway">
    <text evidence="2 14">Cell wall biogenesis; peptidoglycan biosynthesis.</text>
</comment>
<evidence type="ECO:0000256" key="12">
    <source>
        <dbReference type="ARBA" id="ARBA00023316"/>
    </source>
</evidence>
<dbReference type="Pfam" id="PF08245">
    <property type="entry name" value="Mur_ligase_M"/>
    <property type="match status" value="1"/>
</dbReference>
<evidence type="ECO:0000256" key="6">
    <source>
        <dbReference type="ARBA" id="ARBA00022618"/>
    </source>
</evidence>
<dbReference type="Proteomes" id="UP000034952">
    <property type="component" value="Unassembled WGS sequence"/>
</dbReference>
<dbReference type="GO" id="GO:0009252">
    <property type="term" value="P:peptidoglycan biosynthetic process"/>
    <property type="evidence" value="ECO:0007669"/>
    <property type="project" value="UniProtKB-UniRule"/>
</dbReference>
<evidence type="ECO:0000256" key="8">
    <source>
        <dbReference type="ARBA" id="ARBA00022840"/>
    </source>
</evidence>
<comment type="subcellular location">
    <subcellularLocation>
        <location evidence="1 14">Cytoplasm</location>
    </subcellularLocation>
</comment>
<dbReference type="UniPathway" id="UPA00219"/>
<dbReference type="Gene3D" id="3.90.190.20">
    <property type="entry name" value="Mur ligase, C-terminal domain"/>
    <property type="match status" value="1"/>
</dbReference>
<dbReference type="GO" id="GO:0071555">
    <property type="term" value="P:cell wall organization"/>
    <property type="evidence" value="ECO:0007669"/>
    <property type="project" value="UniProtKB-KW"/>
</dbReference>
<dbReference type="EMBL" id="LBPY01000010">
    <property type="protein sequence ID" value="KKP66261.1"/>
    <property type="molecule type" value="Genomic_DNA"/>
</dbReference>
<dbReference type="SUPFAM" id="SSF53244">
    <property type="entry name" value="MurD-like peptide ligases, peptide-binding domain"/>
    <property type="match status" value="1"/>
</dbReference>
<evidence type="ECO:0000259" key="17">
    <source>
        <dbReference type="Pfam" id="PF08245"/>
    </source>
</evidence>
<evidence type="ECO:0000256" key="9">
    <source>
        <dbReference type="ARBA" id="ARBA00022960"/>
    </source>
</evidence>
<keyword evidence="9 14" id="KW-0133">Cell shape</keyword>
<evidence type="ECO:0000313" key="19">
    <source>
        <dbReference type="Proteomes" id="UP000034952"/>
    </source>
</evidence>
<dbReference type="GO" id="GO:0051301">
    <property type="term" value="P:cell division"/>
    <property type="evidence" value="ECO:0007669"/>
    <property type="project" value="UniProtKB-KW"/>
</dbReference>
<comment type="caution">
    <text evidence="18">The sequence shown here is derived from an EMBL/GenBank/DDBJ whole genome shotgun (WGS) entry which is preliminary data.</text>
</comment>
<evidence type="ECO:0000256" key="5">
    <source>
        <dbReference type="ARBA" id="ARBA00022598"/>
    </source>
</evidence>
<evidence type="ECO:0000256" key="13">
    <source>
        <dbReference type="ARBA" id="ARBA00047833"/>
    </source>
</evidence>
<dbReference type="SUPFAM" id="SSF53623">
    <property type="entry name" value="MurD-like peptide ligases, catalytic domain"/>
    <property type="match status" value="1"/>
</dbReference>
<dbReference type="GO" id="GO:0005737">
    <property type="term" value="C:cytoplasm"/>
    <property type="evidence" value="ECO:0007669"/>
    <property type="project" value="UniProtKB-SubCell"/>
</dbReference>
<keyword evidence="5 14" id="KW-0436">Ligase</keyword>
<dbReference type="GO" id="GO:0005524">
    <property type="term" value="F:ATP binding"/>
    <property type="evidence" value="ECO:0007669"/>
    <property type="project" value="UniProtKB-UniRule"/>
</dbReference>
<dbReference type="InterPro" id="IPR036565">
    <property type="entry name" value="Mur-like_cat_sf"/>
</dbReference>
<feature type="binding site" evidence="14">
    <location>
        <begin position="130"/>
        <end position="136"/>
    </location>
    <ligand>
        <name>ATP</name>
        <dbReference type="ChEBI" id="CHEBI:30616"/>
    </ligand>
</feature>
<feature type="domain" description="Mur ligase central" evidence="17">
    <location>
        <begin position="128"/>
        <end position="260"/>
    </location>
</feature>
<keyword evidence="6 14" id="KW-0132">Cell division</keyword>
<comment type="catalytic activity">
    <reaction evidence="13 14">
        <text>UDP-N-acetyl-alpha-D-muramate + L-alanine + ATP = UDP-N-acetyl-alpha-D-muramoyl-L-alanine + ADP + phosphate + H(+)</text>
        <dbReference type="Rhea" id="RHEA:23372"/>
        <dbReference type="ChEBI" id="CHEBI:15378"/>
        <dbReference type="ChEBI" id="CHEBI:30616"/>
        <dbReference type="ChEBI" id="CHEBI:43474"/>
        <dbReference type="ChEBI" id="CHEBI:57972"/>
        <dbReference type="ChEBI" id="CHEBI:70757"/>
        <dbReference type="ChEBI" id="CHEBI:83898"/>
        <dbReference type="ChEBI" id="CHEBI:456216"/>
        <dbReference type="EC" id="6.3.2.8"/>
    </reaction>
</comment>
<dbReference type="PATRIC" id="fig|1618761.3.peg.529"/>
<organism evidence="18 19">
    <name type="scientific">Candidatus Nomurabacteria bacterium GW2011_GWE1_35_16</name>
    <dbReference type="NCBI Taxonomy" id="1618761"/>
    <lineage>
        <taxon>Bacteria</taxon>
        <taxon>Candidatus Nomuraibacteriota</taxon>
    </lineage>
</organism>
<dbReference type="Pfam" id="PF01225">
    <property type="entry name" value="Mur_ligase"/>
    <property type="match status" value="1"/>
</dbReference>
<keyword evidence="4 14" id="KW-0963">Cytoplasm</keyword>
<dbReference type="PANTHER" id="PTHR43445">
    <property type="entry name" value="UDP-N-ACETYLMURAMATE--L-ALANINE LIGASE-RELATED"/>
    <property type="match status" value="1"/>
</dbReference>
<dbReference type="Gene3D" id="3.40.1190.10">
    <property type="entry name" value="Mur-like, catalytic domain"/>
    <property type="match status" value="1"/>
</dbReference>
<dbReference type="HAMAP" id="MF_00046">
    <property type="entry name" value="MurC"/>
    <property type="match status" value="1"/>
</dbReference>
<dbReference type="GO" id="GO:0008763">
    <property type="term" value="F:UDP-N-acetylmuramate-L-alanine ligase activity"/>
    <property type="evidence" value="ECO:0007669"/>
    <property type="project" value="UniProtKB-UniRule"/>
</dbReference>
<comment type="function">
    <text evidence="14">Cell wall formation.</text>
</comment>
<evidence type="ECO:0000256" key="7">
    <source>
        <dbReference type="ARBA" id="ARBA00022741"/>
    </source>
</evidence>
<name>A0A0G0BRJ1_9BACT</name>
<reference evidence="18 19" key="1">
    <citation type="journal article" date="2015" name="Nature">
        <title>rRNA introns, odd ribosomes, and small enigmatic genomes across a large radiation of phyla.</title>
        <authorList>
            <person name="Brown C.T."/>
            <person name="Hug L.A."/>
            <person name="Thomas B.C."/>
            <person name="Sharon I."/>
            <person name="Castelle C.J."/>
            <person name="Singh A."/>
            <person name="Wilkins M.J."/>
            <person name="Williams K.H."/>
            <person name="Banfield J.F."/>
        </authorList>
    </citation>
    <scope>NUCLEOTIDE SEQUENCE [LARGE SCALE GENOMIC DNA]</scope>
</reference>
<evidence type="ECO:0000313" key="18">
    <source>
        <dbReference type="EMBL" id="KKP66261.1"/>
    </source>
</evidence>
<dbReference type="EC" id="6.3.2.8" evidence="3 14"/>
<feature type="domain" description="Mur ligase C-terminal" evidence="16">
    <location>
        <begin position="312"/>
        <end position="449"/>
    </location>
</feature>
<dbReference type="InterPro" id="IPR004101">
    <property type="entry name" value="Mur_ligase_C"/>
</dbReference>
<keyword evidence="12 14" id="KW-0961">Cell wall biogenesis/degradation</keyword>
<dbReference type="InterPro" id="IPR036615">
    <property type="entry name" value="Mur_ligase_C_dom_sf"/>
</dbReference>
<keyword evidence="11 14" id="KW-0131">Cell cycle</keyword>
<feature type="domain" description="Mur ligase N-terminal catalytic" evidence="15">
    <location>
        <begin position="12"/>
        <end position="87"/>
    </location>
</feature>
<keyword evidence="10 14" id="KW-0573">Peptidoglycan synthesis</keyword>
<dbReference type="Pfam" id="PF02875">
    <property type="entry name" value="Mur_ligase_C"/>
    <property type="match status" value="1"/>
</dbReference>
<dbReference type="PANTHER" id="PTHR43445:SF3">
    <property type="entry name" value="UDP-N-ACETYLMURAMATE--L-ALANINE LIGASE"/>
    <property type="match status" value="1"/>
</dbReference>
<gene>
    <name evidence="14" type="primary">murC</name>
    <name evidence="18" type="ORF">UR64_C0010G0026</name>
</gene>
<dbReference type="InterPro" id="IPR000713">
    <property type="entry name" value="Mur_ligase_N"/>
</dbReference>
<protein>
    <recommendedName>
        <fullName evidence="3 14">UDP-N-acetylmuramate--L-alanine ligase</fullName>
        <ecNumber evidence="3 14">6.3.2.8</ecNumber>
    </recommendedName>
    <alternativeName>
        <fullName evidence="14">UDP-N-acetylmuramoyl-L-alanine synthetase</fullName>
    </alternativeName>
</protein>
<dbReference type="SUPFAM" id="SSF51984">
    <property type="entry name" value="MurCD N-terminal domain"/>
    <property type="match status" value="1"/>
</dbReference>
<evidence type="ECO:0000256" key="4">
    <source>
        <dbReference type="ARBA" id="ARBA00022490"/>
    </source>
</evidence>
<dbReference type="Gene3D" id="3.40.50.720">
    <property type="entry name" value="NAD(P)-binding Rossmann-like Domain"/>
    <property type="match status" value="1"/>
</dbReference>
<dbReference type="InterPro" id="IPR005758">
    <property type="entry name" value="UDP-N-AcMur_Ala_ligase_MurC"/>
</dbReference>
<evidence type="ECO:0000259" key="15">
    <source>
        <dbReference type="Pfam" id="PF01225"/>
    </source>
</evidence>
<keyword evidence="8 14" id="KW-0067">ATP-binding</keyword>
<dbReference type="GO" id="GO:0008360">
    <property type="term" value="P:regulation of cell shape"/>
    <property type="evidence" value="ECO:0007669"/>
    <property type="project" value="UniProtKB-KW"/>
</dbReference>
<evidence type="ECO:0000256" key="11">
    <source>
        <dbReference type="ARBA" id="ARBA00023306"/>
    </source>
</evidence>